<dbReference type="PANTHER" id="PTHR30204:SF94">
    <property type="entry name" value="HEAVY METAL-DEPENDENT TRANSCRIPTIONAL REGULATOR HI_0293-RELATED"/>
    <property type="match status" value="1"/>
</dbReference>
<dbReference type="PROSITE" id="PS50937">
    <property type="entry name" value="HTH_MERR_2"/>
    <property type="match status" value="2"/>
</dbReference>
<keyword evidence="3" id="KW-0804">Transcription</keyword>
<reference evidence="7" key="2">
    <citation type="submission" date="2017-05" db="EMBL/GenBank/DDBJ databases">
        <authorList>
            <consortium name="The Broad Institute Genomics Platform"/>
            <consortium name="The Broad Institute Genomic Center for Infectious Diseases"/>
            <person name="Earl A."/>
            <person name="Manson A."/>
            <person name="Schwartman J."/>
            <person name="Gilmore M."/>
            <person name="Abouelleil A."/>
            <person name="Cao P."/>
            <person name="Chapman S."/>
            <person name="Cusick C."/>
            <person name="Shea T."/>
            <person name="Young S."/>
            <person name="Neafsey D."/>
            <person name="Nusbaum C."/>
            <person name="Birren B."/>
        </authorList>
    </citation>
    <scope>NUCLEOTIDE SEQUENCE</scope>
    <source>
        <strain evidence="7">9E7_DIV0242</strain>
    </source>
</reference>
<evidence type="ECO:0000256" key="1">
    <source>
        <dbReference type="ARBA" id="ARBA00023015"/>
    </source>
</evidence>
<evidence type="ECO:0000256" key="4">
    <source>
        <dbReference type="SAM" id="Coils"/>
    </source>
</evidence>
<accession>A0A242K2D9</accession>
<keyword evidence="1" id="KW-0805">Transcription regulation</keyword>
<evidence type="ECO:0000313" key="7">
    <source>
        <dbReference type="EMBL" id="WYJ89647.1"/>
    </source>
</evidence>
<keyword evidence="2" id="KW-0238">DNA-binding</keyword>
<dbReference type="EMBL" id="CP147247">
    <property type="protein sequence ID" value="WYJ89647.1"/>
    <property type="molecule type" value="Genomic_DNA"/>
</dbReference>
<dbReference type="EMBL" id="NGMM01000006">
    <property type="protein sequence ID" value="OTP12751.1"/>
    <property type="molecule type" value="Genomic_DNA"/>
</dbReference>
<evidence type="ECO:0000313" key="8">
    <source>
        <dbReference type="Proteomes" id="UP000195141"/>
    </source>
</evidence>
<evidence type="ECO:0000313" key="6">
    <source>
        <dbReference type="EMBL" id="OTP12751.1"/>
    </source>
</evidence>
<dbReference type="Proteomes" id="UP000195141">
    <property type="component" value="Chromosome"/>
</dbReference>
<feature type="domain" description="HTH merR-type" evidence="5">
    <location>
        <begin position="140"/>
        <end position="208"/>
    </location>
</feature>
<protein>
    <recommendedName>
        <fullName evidence="5">HTH merR-type domain-containing protein</fullName>
    </recommendedName>
</protein>
<gene>
    <name evidence="7" type="ORF">A5888_001370</name>
    <name evidence="6" type="ORF">A5888_003330</name>
</gene>
<dbReference type="Gene3D" id="1.10.1660.10">
    <property type="match status" value="2"/>
</dbReference>
<dbReference type="InterPro" id="IPR009061">
    <property type="entry name" value="DNA-bd_dom_put_sf"/>
</dbReference>
<dbReference type="InterPro" id="IPR047057">
    <property type="entry name" value="MerR_fam"/>
</dbReference>
<reference evidence="7" key="3">
    <citation type="submission" date="2024-03" db="EMBL/GenBank/DDBJ databases">
        <title>The Genome Sequence of Enterococcus sp. DIV0242b.</title>
        <authorList>
            <consortium name="The Broad Institute Genomics Platform"/>
            <consortium name="The Broad Institute Microbial Omics Core"/>
            <consortium name="The Broad Institute Genomic Center for Infectious Diseases"/>
            <person name="Earl A."/>
            <person name="Manson A."/>
            <person name="Gilmore M."/>
            <person name="Schwartman J."/>
            <person name="Shea T."/>
            <person name="Abouelleil A."/>
            <person name="Cao P."/>
            <person name="Chapman S."/>
            <person name="Cusick C."/>
            <person name="Young S."/>
            <person name="Neafsey D."/>
            <person name="Nusbaum C."/>
            <person name="Birren B."/>
        </authorList>
    </citation>
    <scope>NUCLEOTIDE SEQUENCE</scope>
    <source>
        <strain evidence="7">9E7_DIV0242</strain>
    </source>
</reference>
<dbReference type="SMART" id="SM00422">
    <property type="entry name" value="HTH_MERR"/>
    <property type="match status" value="2"/>
</dbReference>
<dbReference type="CDD" id="cd00592">
    <property type="entry name" value="HTH_MerR-like"/>
    <property type="match status" value="1"/>
</dbReference>
<evidence type="ECO:0000259" key="5">
    <source>
        <dbReference type="PROSITE" id="PS50937"/>
    </source>
</evidence>
<dbReference type="SUPFAM" id="SSF46955">
    <property type="entry name" value="Putative DNA-binding domain"/>
    <property type="match status" value="2"/>
</dbReference>
<dbReference type="PANTHER" id="PTHR30204">
    <property type="entry name" value="REDOX-CYCLING DRUG-SENSING TRANSCRIPTIONAL ACTIVATOR SOXR"/>
    <property type="match status" value="1"/>
</dbReference>
<dbReference type="InterPro" id="IPR000551">
    <property type="entry name" value="MerR-type_HTH_dom"/>
</dbReference>
<keyword evidence="8" id="KW-1185">Reference proteome</keyword>
<dbReference type="Pfam" id="PF00376">
    <property type="entry name" value="MerR"/>
    <property type="match status" value="1"/>
</dbReference>
<sequence>MKPVAVKHYTTLEVSIIKTYKTAEVAKIVGLHANTIRRYEEWGLIPTPERAENGYRLFTEYHIEVIKIARVAFQIEVLQSGLRRQMVEVIKALATYSFKEAQIFVDDYIAMADQEIKQATEAIDIVESSLAGKNEALHVELTRSEAADFLCITTDALRNWELNGLLSVRRMRNGYRVYTEDDLQRLKIIRTLRSAKYSLESILRLLNALDNRQAANIKAILDTPNSSEDIISVCDKLLTSLEQAKANARKIKKEIATLAQNYADSSSAK</sequence>
<evidence type="ECO:0000256" key="3">
    <source>
        <dbReference type="ARBA" id="ARBA00023163"/>
    </source>
</evidence>
<feature type="domain" description="HTH merR-type" evidence="5">
    <location>
        <begin position="19"/>
        <end position="76"/>
    </location>
</feature>
<dbReference type="Pfam" id="PF13411">
    <property type="entry name" value="MerR_1"/>
    <property type="match status" value="1"/>
</dbReference>
<organism evidence="6">
    <name type="scientific">Candidatus Enterococcus clewellii</name>
    <dbReference type="NCBI Taxonomy" id="1834193"/>
    <lineage>
        <taxon>Bacteria</taxon>
        <taxon>Bacillati</taxon>
        <taxon>Bacillota</taxon>
        <taxon>Bacilli</taxon>
        <taxon>Lactobacillales</taxon>
        <taxon>Enterococcaceae</taxon>
        <taxon>Enterococcus</taxon>
    </lineage>
</organism>
<dbReference type="PROSITE" id="PS00552">
    <property type="entry name" value="HTH_MERR_1"/>
    <property type="match status" value="1"/>
</dbReference>
<dbReference type="AlphaFoldDB" id="A0A242K2D9"/>
<name>A0A242K2D9_9ENTE</name>
<feature type="coiled-coil region" evidence="4">
    <location>
        <begin position="234"/>
        <end position="261"/>
    </location>
</feature>
<keyword evidence="4" id="KW-0175">Coiled coil</keyword>
<reference evidence="6" key="1">
    <citation type="submission" date="2017-05" db="EMBL/GenBank/DDBJ databases">
        <title>The Genome Sequence of Enterococcus sp. 9E7_DIV0242.</title>
        <authorList>
            <consortium name="The Broad Institute Genomics Platform"/>
            <consortium name="The Broad Institute Genomic Center for Infectious Diseases"/>
            <person name="Earl A."/>
            <person name="Manson A."/>
            <person name="Schwartman J."/>
            <person name="Gilmore M."/>
            <person name="Abouelleil A."/>
            <person name="Cao P."/>
            <person name="Chapman S."/>
            <person name="Cusick C."/>
            <person name="Shea T."/>
            <person name="Young S."/>
            <person name="Neafsey D."/>
            <person name="Nusbaum C."/>
            <person name="Birren B."/>
        </authorList>
    </citation>
    <scope>NUCLEOTIDE SEQUENCE [LARGE SCALE GENOMIC DNA]</scope>
    <source>
        <strain evidence="6">9E7_DIV0242</strain>
    </source>
</reference>
<evidence type="ECO:0000256" key="2">
    <source>
        <dbReference type="ARBA" id="ARBA00023125"/>
    </source>
</evidence>
<dbReference type="GO" id="GO:0003677">
    <property type="term" value="F:DNA binding"/>
    <property type="evidence" value="ECO:0007669"/>
    <property type="project" value="UniProtKB-KW"/>
</dbReference>
<dbReference type="GO" id="GO:0003700">
    <property type="term" value="F:DNA-binding transcription factor activity"/>
    <property type="evidence" value="ECO:0007669"/>
    <property type="project" value="InterPro"/>
</dbReference>
<proteinExistence type="predicted"/>